<organism evidence="7 8">
    <name type="scientific">Cystoisospora suis</name>
    <dbReference type="NCBI Taxonomy" id="483139"/>
    <lineage>
        <taxon>Eukaryota</taxon>
        <taxon>Sar</taxon>
        <taxon>Alveolata</taxon>
        <taxon>Apicomplexa</taxon>
        <taxon>Conoidasida</taxon>
        <taxon>Coccidia</taxon>
        <taxon>Eucoccidiorida</taxon>
        <taxon>Eimeriorina</taxon>
        <taxon>Sarcocystidae</taxon>
        <taxon>Cystoisospora</taxon>
    </lineage>
</organism>
<dbReference type="GeneID" id="94429857"/>
<evidence type="ECO:0000256" key="4">
    <source>
        <dbReference type="ARBA" id="ARBA00022840"/>
    </source>
</evidence>
<feature type="region of interest" description="Disordered" evidence="5">
    <location>
        <begin position="1"/>
        <end position="59"/>
    </location>
</feature>
<gene>
    <name evidence="7" type="ORF">CSUI_006488</name>
</gene>
<dbReference type="InterPro" id="IPR011545">
    <property type="entry name" value="DEAD/DEAH_box_helicase_dom"/>
</dbReference>
<dbReference type="Gene3D" id="3.40.50.300">
    <property type="entry name" value="P-loop containing nucleotide triphosphate hydrolases"/>
    <property type="match status" value="3"/>
</dbReference>
<feature type="compositionally biased region" description="Basic and acidic residues" evidence="5">
    <location>
        <begin position="485"/>
        <end position="501"/>
    </location>
</feature>
<dbReference type="GO" id="GO:0005524">
    <property type="term" value="F:ATP binding"/>
    <property type="evidence" value="ECO:0007669"/>
    <property type="project" value="UniProtKB-KW"/>
</dbReference>
<dbReference type="Proteomes" id="UP000221165">
    <property type="component" value="Unassembled WGS sequence"/>
</dbReference>
<dbReference type="InterPro" id="IPR014001">
    <property type="entry name" value="Helicase_ATP-bd"/>
</dbReference>
<feature type="compositionally biased region" description="Low complexity" evidence="5">
    <location>
        <begin position="461"/>
        <end position="480"/>
    </location>
</feature>
<sequence length="685" mass="76021">MDAKSSTSCNLEEENKRREEEEKEFSDLLGSLEEYEETTPLSNPSSSSSSFSSSSSSYLLPLSSSSLYFSPFASSSPPAVHTPETRQLLASSSSSDSHTSSSSSFSVAYPSLQWLRDVCWATTDAGEKSPDDEEITPEDREISGKQTVLLMASVLTLLSFSFSSSSSISGGSSQAEVESEIYNLLGPKVLHLLPDLLLKVPSLFAEVKRLKKEKKEDDMQREGEERSKRRNDASLNLIGAKVHIKRTSDAVFERLRKEEEKRRRKSLYKRKGEGQDKESLLGGDLLAEEEEENLYDLLIAYGFDKPNSERKILYEDKRSLATRSLLRSSRRSNRGEGMGYKRQGGEDGEEEEDFLGKGLCLPAGTSRKKNAKYEEVFVPPPALNRKVSQSSLVSIASLPPWARGCFEGVERLNALQSCVFQAAFYSSKSLLVSAPTGAGKTNVALLAILQQVYEHRHLQDSRSSSSFSSSFAKRSSQSPSYQLQETREDQEIISHARKEEKDHEDDEAAEKNTLMGDSCGSNFTPPSPRLFKAVYIAPMKSLVTEVVEKLTKPLSTLKLRVKEMTGDLSLSHQELEEAHVIVTVPEKWDILTRNARSIHLGGGGGSRRDSHRRGRKIQRGDSEEGAEGDEGSLLSIIKCLLIDEIHLLDDDRGPVLESIVARTLRHVERSQSYTRLVGISATLPN</sequence>
<evidence type="ECO:0000256" key="5">
    <source>
        <dbReference type="SAM" id="MobiDB-lite"/>
    </source>
</evidence>
<comment type="caution">
    <text evidence="7">The sequence shown here is derived from an EMBL/GenBank/DDBJ whole genome shotgun (WGS) entry which is preliminary data.</text>
</comment>
<feature type="compositionally biased region" description="Polar residues" evidence="5">
    <location>
        <begin position="1"/>
        <end position="10"/>
    </location>
</feature>
<reference evidence="7 8" key="1">
    <citation type="journal article" date="2017" name="Int. J. Parasitol.">
        <title>The genome of the protozoan parasite Cystoisospora suis and a reverse vaccinology approach to identify vaccine candidates.</title>
        <authorList>
            <person name="Palmieri N."/>
            <person name="Shrestha A."/>
            <person name="Ruttkowski B."/>
            <person name="Beck T."/>
            <person name="Vogl C."/>
            <person name="Tomley F."/>
            <person name="Blake D.P."/>
            <person name="Joachim A."/>
        </authorList>
    </citation>
    <scope>NUCLEOTIDE SEQUENCE [LARGE SCALE GENOMIC DNA]</scope>
    <source>
        <strain evidence="7 8">Wien I</strain>
    </source>
</reference>
<dbReference type="PANTHER" id="PTHR47961:SF4">
    <property type="entry name" value="ACTIVATING SIGNAL COINTEGRATOR 1 COMPLEX SUBUNIT 3"/>
    <property type="match status" value="1"/>
</dbReference>
<evidence type="ECO:0000256" key="2">
    <source>
        <dbReference type="ARBA" id="ARBA00022801"/>
    </source>
</evidence>
<dbReference type="EMBL" id="MIGC01003286">
    <property type="protein sequence ID" value="PHJ19681.1"/>
    <property type="molecule type" value="Genomic_DNA"/>
</dbReference>
<evidence type="ECO:0000313" key="7">
    <source>
        <dbReference type="EMBL" id="PHJ19681.1"/>
    </source>
</evidence>
<dbReference type="PROSITE" id="PS51192">
    <property type="entry name" value="HELICASE_ATP_BIND_1"/>
    <property type="match status" value="1"/>
</dbReference>
<dbReference type="RefSeq" id="XP_067921378.1">
    <property type="nucleotide sequence ID" value="XM_068066646.1"/>
</dbReference>
<feature type="compositionally biased region" description="Low complexity" evidence="5">
    <location>
        <begin position="40"/>
        <end position="59"/>
    </location>
</feature>
<proteinExistence type="predicted"/>
<evidence type="ECO:0000256" key="1">
    <source>
        <dbReference type="ARBA" id="ARBA00022741"/>
    </source>
</evidence>
<dbReference type="PANTHER" id="PTHR47961">
    <property type="entry name" value="DNA POLYMERASE THETA, PUTATIVE (AFU_ORTHOLOGUE AFUA_1G05260)-RELATED"/>
    <property type="match status" value="1"/>
</dbReference>
<keyword evidence="3" id="KW-0347">Helicase</keyword>
<dbReference type="GO" id="GO:0016787">
    <property type="term" value="F:hydrolase activity"/>
    <property type="evidence" value="ECO:0007669"/>
    <property type="project" value="UniProtKB-KW"/>
</dbReference>
<evidence type="ECO:0000313" key="8">
    <source>
        <dbReference type="Proteomes" id="UP000221165"/>
    </source>
</evidence>
<accession>A0A2C6K089</accession>
<feature type="region of interest" description="Disordered" evidence="5">
    <location>
        <begin position="460"/>
        <end position="522"/>
    </location>
</feature>
<keyword evidence="1" id="KW-0547">Nucleotide-binding</keyword>
<evidence type="ECO:0000256" key="3">
    <source>
        <dbReference type="ARBA" id="ARBA00022806"/>
    </source>
</evidence>
<dbReference type="GO" id="GO:0004386">
    <property type="term" value="F:helicase activity"/>
    <property type="evidence" value="ECO:0007669"/>
    <property type="project" value="UniProtKB-KW"/>
</dbReference>
<dbReference type="SUPFAM" id="SSF52540">
    <property type="entry name" value="P-loop containing nucleoside triphosphate hydrolases"/>
    <property type="match status" value="1"/>
</dbReference>
<dbReference type="GO" id="GO:0005634">
    <property type="term" value="C:nucleus"/>
    <property type="evidence" value="ECO:0007669"/>
    <property type="project" value="TreeGrafter"/>
</dbReference>
<dbReference type="InterPro" id="IPR027417">
    <property type="entry name" value="P-loop_NTPase"/>
</dbReference>
<dbReference type="VEuPathDB" id="ToxoDB:CSUI_006488"/>
<keyword evidence="2" id="KW-0378">Hydrolase</keyword>
<protein>
    <submittedName>
        <fullName evidence="7">Activating signal cointegrator 1 complex subunit</fullName>
    </submittedName>
</protein>
<dbReference type="GO" id="GO:0003676">
    <property type="term" value="F:nucleic acid binding"/>
    <property type="evidence" value="ECO:0007669"/>
    <property type="project" value="InterPro"/>
</dbReference>
<feature type="non-terminal residue" evidence="7">
    <location>
        <position position="685"/>
    </location>
</feature>
<feature type="compositionally biased region" description="Low complexity" evidence="5">
    <location>
        <begin position="91"/>
        <end position="103"/>
    </location>
</feature>
<dbReference type="OrthoDB" id="5575at2759"/>
<keyword evidence="4" id="KW-0067">ATP-binding</keyword>
<feature type="region of interest" description="Disordered" evidence="5">
    <location>
        <begin position="72"/>
        <end position="103"/>
    </location>
</feature>
<feature type="region of interest" description="Disordered" evidence="5">
    <location>
        <begin position="599"/>
        <end position="628"/>
    </location>
</feature>
<keyword evidence="8" id="KW-1185">Reference proteome</keyword>
<feature type="region of interest" description="Disordered" evidence="5">
    <location>
        <begin position="325"/>
        <end position="350"/>
    </location>
</feature>
<feature type="domain" description="Helicase ATP-binding" evidence="6">
    <location>
        <begin position="421"/>
        <end position="685"/>
    </location>
</feature>
<dbReference type="Pfam" id="PF00270">
    <property type="entry name" value="DEAD"/>
    <property type="match status" value="1"/>
</dbReference>
<dbReference type="AlphaFoldDB" id="A0A2C6K089"/>
<dbReference type="SMART" id="SM00487">
    <property type="entry name" value="DEXDc"/>
    <property type="match status" value="1"/>
</dbReference>
<name>A0A2C6K089_9APIC</name>
<dbReference type="InterPro" id="IPR050474">
    <property type="entry name" value="Hel308_SKI2-like"/>
</dbReference>
<evidence type="ECO:0000259" key="6">
    <source>
        <dbReference type="PROSITE" id="PS51192"/>
    </source>
</evidence>